<evidence type="ECO:0000313" key="2">
    <source>
        <dbReference type="Proteomes" id="UP000290191"/>
    </source>
</evidence>
<evidence type="ECO:0000313" key="1">
    <source>
        <dbReference type="EMBL" id="RXJ63866.1"/>
    </source>
</evidence>
<proteinExistence type="predicted"/>
<dbReference type="RefSeq" id="WP_129081235.1">
    <property type="nucleotide sequence ID" value="NZ_CP041070.1"/>
</dbReference>
<dbReference type="OrthoDB" id="5340260at2"/>
<keyword evidence="2" id="KW-1185">Reference proteome</keyword>
<dbReference type="STRING" id="877500.GCA_000935065_03160"/>
<protein>
    <recommendedName>
        <fullName evidence="3">FAD/FMN-containing dehydrogenase</fullName>
    </recommendedName>
</protein>
<evidence type="ECO:0008006" key="3">
    <source>
        <dbReference type="Google" id="ProtNLM"/>
    </source>
</evidence>
<name>A0A4Q0Y1D9_9BACT</name>
<gene>
    <name evidence="1" type="ORF">CRV06_02680</name>
</gene>
<dbReference type="EMBL" id="PDKO01000002">
    <property type="protein sequence ID" value="RXJ63866.1"/>
    <property type="molecule type" value="Genomic_DNA"/>
</dbReference>
<organism evidence="1 2">
    <name type="scientific">Halarcobacter anaerophilus</name>
    <dbReference type="NCBI Taxonomy" id="877500"/>
    <lineage>
        <taxon>Bacteria</taxon>
        <taxon>Pseudomonadati</taxon>
        <taxon>Campylobacterota</taxon>
        <taxon>Epsilonproteobacteria</taxon>
        <taxon>Campylobacterales</taxon>
        <taxon>Arcobacteraceae</taxon>
        <taxon>Halarcobacter</taxon>
    </lineage>
</organism>
<dbReference type="Proteomes" id="UP000290191">
    <property type="component" value="Unassembled WGS sequence"/>
</dbReference>
<accession>A0A4Q0Y1D9</accession>
<dbReference type="AlphaFoldDB" id="A0A4Q0Y1D9"/>
<sequence length="144" mass="16477">MKILISIFLFVNFIFASTIKVGDDLSTLKVSDQFDKVLQVNENIKKLIVVFSKDKGNEIKSFFETNPNYLKSNNAIYLADVSAAPGFVTNMFMVPKFKKYNYSIGLIRDEKLANSFPKKDEESITIIELDKNKVSSIKYERSLK</sequence>
<reference evidence="1 2" key="1">
    <citation type="submission" date="2017-10" db="EMBL/GenBank/DDBJ databases">
        <title>Genomics of the genus Arcobacter.</title>
        <authorList>
            <person name="Perez-Cataluna A."/>
            <person name="Figueras M.J."/>
        </authorList>
    </citation>
    <scope>NUCLEOTIDE SEQUENCE [LARGE SCALE GENOMIC DNA]</scope>
    <source>
        <strain evidence="1 2">DSM 24636</strain>
    </source>
</reference>
<comment type="caution">
    <text evidence="1">The sequence shown here is derived from an EMBL/GenBank/DDBJ whole genome shotgun (WGS) entry which is preliminary data.</text>
</comment>